<evidence type="ECO:0000313" key="1">
    <source>
        <dbReference type="EMBL" id="RKG31884.1"/>
    </source>
</evidence>
<proteinExistence type="predicted"/>
<dbReference type="EMBL" id="RAXT01000100">
    <property type="protein sequence ID" value="RKG31884.1"/>
    <property type="molecule type" value="Genomic_DNA"/>
</dbReference>
<dbReference type="PANTHER" id="PTHR11102">
    <property type="entry name" value="SEL-1-LIKE PROTEIN"/>
    <property type="match status" value="1"/>
</dbReference>
<organism evidence="1 2">
    <name type="scientific">Acinetobacter rongchengensis</name>
    <dbReference type="NCBI Taxonomy" id="2419601"/>
    <lineage>
        <taxon>Bacteria</taxon>
        <taxon>Pseudomonadati</taxon>
        <taxon>Pseudomonadota</taxon>
        <taxon>Gammaproteobacteria</taxon>
        <taxon>Moraxellales</taxon>
        <taxon>Moraxellaceae</taxon>
        <taxon>Acinetobacter</taxon>
    </lineage>
</organism>
<reference evidence="1 2" key="1">
    <citation type="submission" date="2018-09" db="EMBL/GenBank/DDBJ databases">
        <title>The draft genome of Acinetobacter spp. strains.</title>
        <authorList>
            <person name="Qin J."/>
            <person name="Feng Y."/>
            <person name="Zong Z."/>
        </authorList>
    </citation>
    <scope>NUCLEOTIDE SEQUENCE [LARGE SCALE GENOMIC DNA]</scope>
    <source>
        <strain evidence="1 2">WCHAc060115</strain>
    </source>
</reference>
<protein>
    <submittedName>
        <fullName evidence="1">Sel1 repeat family protein</fullName>
    </submittedName>
</protein>
<comment type="caution">
    <text evidence="1">The sequence shown here is derived from an EMBL/GenBank/DDBJ whole genome shotgun (WGS) entry which is preliminary data.</text>
</comment>
<dbReference type="Gene3D" id="1.25.40.10">
    <property type="entry name" value="Tetratricopeptide repeat domain"/>
    <property type="match status" value="1"/>
</dbReference>
<keyword evidence="2" id="KW-1185">Reference proteome</keyword>
<dbReference type="InterPro" id="IPR006597">
    <property type="entry name" value="Sel1-like"/>
</dbReference>
<gene>
    <name evidence="1" type="ORF">D7V20_18460</name>
</gene>
<accession>A0A3A8EPJ2</accession>
<dbReference type="Pfam" id="PF08238">
    <property type="entry name" value="Sel1"/>
    <property type="match status" value="2"/>
</dbReference>
<dbReference type="SUPFAM" id="SSF81901">
    <property type="entry name" value="HCP-like"/>
    <property type="match status" value="1"/>
</dbReference>
<dbReference type="AlphaFoldDB" id="A0A3A8EPJ2"/>
<evidence type="ECO:0000313" key="2">
    <source>
        <dbReference type="Proteomes" id="UP000280405"/>
    </source>
</evidence>
<dbReference type="Proteomes" id="UP000280405">
    <property type="component" value="Unassembled WGS sequence"/>
</dbReference>
<dbReference type="InterPro" id="IPR011990">
    <property type="entry name" value="TPR-like_helical_dom_sf"/>
</dbReference>
<name>A0A3A8EPJ2_9GAMM</name>
<dbReference type="SMART" id="SM00671">
    <property type="entry name" value="SEL1"/>
    <property type="match status" value="2"/>
</dbReference>
<dbReference type="InterPro" id="IPR050767">
    <property type="entry name" value="Sel1_AlgK"/>
</dbReference>
<dbReference type="PANTHER" id="PTHR11102:SF160">
    <property type="entry name" value="ERAD-ASSOCIATED E3 UBIQUITIN-PROTEIN LIGASE COMPONENT HRD3"/>
    <property type="match status" value="1"/>
</dbReference>
<dbReference type="OrthoDB" id="6667397at2"/>
<sequence>MMMNLERIDQALLKQAESGDPVAQFEVSMQLPPEHEQHISLLKSAAQNGHEQAILCMVMHERQQQNIDGTLFWLNQAKDLNNAKAYFLLAEIFKVGEGVSLDLQQSLEYYKSAADLGDIDAAFELFKIYNEGIGVKKDREIAEKYLNLAKQNQHIEAASIEL</sequence>